<evidence type="ECO:0000256" key="1">
    <source>
        <dbReference type="ARBA" id="ARBA00022614"/>
    </source>
</evidence>
<keyword evidence="2" id="KW-0677">Repeat</keyword>
<gene>
    <name evidence="3" type="ORF">G210_4978</name>
</gene>
<dbReference type="eggNOG" id="ENOG502REDF">
    <property type="taxonomic scope" value="Eukaryota"/>
</dbReference>
<name>M3K418_CANMX</name>
<dbReference type="GO" id="GO:0005737">
    <property type="term" value="C:cytoplasm"/>
    <property type="evidence" value="ECO:0007669"/>
    <property type="project" value="TreeGrafter"/>
</dbReference>
<dbReference type="STRING" id="1245528.M3K418"/>
<evidence type="ECO:0000313" key="3">
    <source>
        <dbReference type="EMBL" id="EMG50015.1"/>
    </source>
</evidence>
<dbReference type="Proteomes" id="UP000011777">
    <property type="component" value="Unassembled WGS sequence"/>
</dbReference>
<dbReference type="OrthoDB" id="2013775at2759"/>
<dbReference type="InterPro" id="IPR032675">
    <property type="entry name" value="LRR_dom_sf"/>
</dbReference>
<evidence type="ECO:0000313" key="4">
    <source>
        <dbReference type="Proteomes" id="UP000011777"/>
    </source>
</evidence>
<evidence type="ECO:0000256" key="2">
    <source>
        <dbReference type="ARBA" id="ARBA00022737"/>
    </source>
</evidence>
<protein>
    <submittedName>
        <fullName evidence="3">Uncharacterized protein</fullName>
    </submittedName>
</protein>
<accession>M3K418</accession>
<dbReference type="SUPFAM" id="SSF52047">
    <property type="entry name" value="RNI-like"/>
    <property type="match status" value="1"/>
</dbReference>
<dbReference type="Gene3D" id="3.80.10.10">
    <property type="entry name" value="Ribonuclease Inhibitor"/>
    <property type="match status" value="2"/>
</dbReference>
<dbReference type="AlphaFoldDB" id="M3K418"/>
<keyword evidence="1" id="KW-0433">Leucine-rich repeat</keyword>
<dbReference type="HOGENOM" id="CLU_021918_0_0_1"/>
<proteinExistence type="predicted"/>
<reference evidence="3 4" key="1">
    <citation type="submission" date="2013-02" db="EMBL/GenBank/DDBJ databases">
        <title>Genome sequence of Candida maltosa Xu316, a potential industrial strain for xylitol and ethanol production.</title>
        <authorList>
            <person name="Yu J."/>
            <person name="Wang Q."/>
            <person name="Geng X."/>
            <person name="Bao W."/>
            <person name="He P."/>
            <person name="Cai J."/>
        </authorList>
    </citation>
    <scope>NUCLEOTIDE SEQUENCE [LARGE SCALE GENOMIC DNA]</scope>
    <source>
        <strain evidence="4">Xu316</strain>
    </source>
</reference>
<dbReference type="PANTHER" id="PTHR15454">
    <property type="entry name" value="NISCHARIN RELATED"/>
    <property type="match status" value="1"/>
</dbReference>
<sequence length="695" mass="79173">MPTTLLDFPSEVIQLIFGYLPISYLQKLVDIPSVKHEALNSLYVNITIGGTEARISENSDELLGLKRVGFDFDMGEPGTRFESPLEFMDAIDSGRIPKPKEIIFDSFTDLAELVQIDKTILRNVKVGFHMGYFKNLPSNDPQADVLLELLPYVNVFEMFEDIPGYWLVDYLLTIDKYGPNPVLHYSEYAITFLCKTMPFLKCLSIDRIVTKGVIALLPRTLTQLSCSVESFEIDADEELPFPPKLKSLSLILQEAPATFNIQGLSELWEFMVLNPNANHHIRLPPNLRLFHISNGFVYVDEVLRQCPNLYGFLYKGLIGFQIKTTNSQLLAQSKISKLILPQHEFFAMNSRMSLKLPETLQELGIEGVVVDSADVVPLESVILDFERNKLESLSKLSLLLPQNFVLIGHLPASLTELTYYVDRDFKFEWLQDTPNLRKLFLRDAVSPEYKVFECNTQLELLEMSQCDLSEAHIIAPNLKYLILSDNAFDEFSYDTLTIPESVIELDLSYSYTKRIYPNYRFPNNIRKLILDGNKFTELHGLPSNLKEFSCSYNGSDMTWFGSLPSKLEILRLSDAKIKDKDMELLNLKELTCLQRLSLGKNFLTILKIDDLPKSLTHLMIQDNLINNIEGRFSSLPNLAELDIRNNNVGQYFSANSSSAVGFVGPKIRYLHIKGNNIEDFDMMVLLGDAIDQLNL</sequence>
<keyword evidence="4" id="KW-1185">Reference proteome</keyword>
<comment type="caution">
    <text evidence="3">The sequence shown here is derived from an EMBL/GenBank/DDBJ whole genome shotgun (WGS) entry which is preliminary data.</text>
</comment>
<dbReference type="EMBL" id="AOGT01000413">
    <property type="protein sequence ID" value="EMG50015.1"/>
    <property type="molecule type" value="Genomic_DNA"/>
</dbReference>
<organism evidence="3 4">
    <name type="scientific">Candida maltosa (strain Xu316)</name>
    <name type="common">Yeast</name>
    <dbReference type="NCBI Taxonomy" id="1245528"/>
    <lineage>
        <taxon>Eukaryota</taxon>
        <taxon>Fungi</taxon>
        <taxon>Dikarya</taxon>
        <taxon>Ascomycota</taxon>
        <taxon>Saccharomycotina</taxon>
        <taxon>Pichiomycetes</taxon>
        <taxon>Debaryomycetaceae</taxon>
        <taxon>Candida/Lodderomyces clade</taxon>
        <taxon>Candida</taxon>
    </lineage>
</organism>